<keyword evidence="6 18" id="KW-0436">Ligase</keyword>
<keyword evidence="9" id="KW-0862">Zinc</keyword>
<dbReference type="InterPro" id="IPR002300">
    <property type="entry name" value="aa-tRNA-synth_Ia"/>
</dbReference>
<accession>A0A7T9DJH3</accession>
<comment type="cofactor">
    <cofactor evidence="1">
        <name>Zn(2+)</name>
        <dbReference type="ChEBI" id="CHEBI:29105"/>
    </cofactor>
</comment>
<protein>
    <recommendedName>
        <fullName evidence="4 15">Isoleucine--tRNA ligase</fullName>
        <ecNumber evidence="4 15">6.1.1.5</ecNumber>
    </recommendedName>
</protein>
<dbReference type="GO" id="GO:0046872">
    <property type="term" value="F:metal ion binding"/>
    <property type="evidence" value="ECO:0007669"/>
    <property type="project" value="UniProtKB-KW"/>
</dbReference>
<dbReference type="SUPFAM" id="SSF52374">
    <property type="entry name" value="Nucleotidylyl transferase"/>
    <property type="match status" value="1"/>
</dbReference>
<evidence type="ECO:0000256" key="5">
    <source>
        <dbReference type="ARBA" id="ARBA00022490"/>
    </source>
</evidence>
<reference evidence="18" key="1">
    <citation type="submission" date="2020-11" db="EMBL/GenBank/DDBJ databases">
        <title>Connecting structure to function with the recovery of over 1000 high-quality activated sludge metagenome-assembled genomes encoding full-length rRNA genes using long-read sequencing.</title>
        <authorList>
            <person name="Singleton C.M."/>
            <person name="Petriglieri F."/>
            <person name="Kristensen J.M."/>
            <person name="Kirkegaard R.H."/>
            <person name="Michaelsen T.Y."/>
            <person name="Andersen M.H."/>
            <person name="Karst S.M."/>
            <person name="Dueholm M.S."/>
            <person name="Nielsen P.H."/>
            <person name="Albertsen M."/>
        </authorList>
    </citation>
    <scope>NUCLEOTIDE SEQUENCE</scope>
    <source>
        <strain evidence="18">Fred_18-Q3-R57-64_BAT3C.431</strain>
    </source>
</reference>
<evidence type="ECO:0000256" key="2">
    <source>
        <dbReference type="ARBA" id="ARBA00004496"/>
    </source>
</evidence>
<name>A0A7T9DJH3_9ARCH</name>
<keyword evidence="8" id="KW-0547">Nucleotide-binding</keyword>
<keyword evidence="5" id="KW-0963">Cytoplasm</keyword>
<evidence type="ECO:0000256" key="8">
    <source>
        <dbReference type="ARBA" id="ARBA00022741"/>
    </source>
</evidence>
<dbReference type="AlphaFoldDB" id="A0A7T9DJH3"/>
<evidence type="ECO:0000256" key="11">
    <source>
        <dbReference type="ARBA" id="ARBA00022917"/>
    </source>
</evidence>
<dbReference type="GO" id="GO:0005737">
    <property type="term" value="C:cytoplasm"/>
    <property type="evidence" value="ECO:0007669"/>
    <property type="project" value="UniProtKB-SubCell"/>
</dbReference>
<dbReference type="Pfam" id="PF19302">
    <property type="entry name" value="DUF5915"/>
    <property type="match status" value="1"/>
</dbReference>
<dbReference type="PANTHER" id="PTHR42780">
    <property type="entry name" value="SOLEUCYL-TRNA SYNTHETASE"/>
    <property type="match status" value="1"/>
</dbReference>
<comment type="subunit">
    <text evidence="3">Monomer.</text>
</comment>
<dbReference type="Gene3D" id="3.40.50.620">
    <property type="entry name" value="HUPs"/>
    <property type="match status" value="2"/>
</dbReference>
<dbReference type="GO" id="GO:0006428">
    <property type="term" value="P:isoleucyl-tRNA aminoacylation"/>
    <property type="evidence" value="ECO:0007669"/>
    <property type="project" value="UniProtKB-UniRule"/>
</dbReference>
<evidence type="ECO:0000259" key="17">
    <source>
        <dbReference type="Pfam" id="PF08264"/>
    </source>
</evidence>
<evidence type="ECO:0000256" key="10">
    <source>
        <dbReference type="ARBA" id="ARBA00022840"/>
    </source>
</evidence>
<evidence type="ECO:0000256" key="15">
    <source>
        <dbReference type="NCBIfam" id="TIGR00392"/>
    </source>
</evidence>
<dbReference type="GO" id="GO:0002161">
    <property type="term" value="F:aminoacyl-tRNA deacylase activity"/>
    <property type="evidence" value="ECO:0007669"/>
    <property type="project" value="InterPro"/>
</dbReference>
<dbReference type="EC" id="6.1.1.5" evidence="4 15"/>
<dbReference type="Gene3D" id="1.10.730.10">
    <property type="entry name" value="Isoleucyl-tRNA Synthetase, Domain 1"/>
    <property type="match status" value="1"/>
</dbReference>
<dbReference type="Pfam" id="PF00133">
    <property type="entry name" value="tRNA-synt_1"/>
    <property type="match status" value="1"/>
</dbReference>
<evidence type="ECO:0000313" key="18">
    <source>
        <dbReference type="EMBL" id="QQR92396.1"/>
    </source>
</evidence>
<dbReference type="PRINTS" id="PR00984">
    <property type="entry name" value="TRNASYNTHILE"/>
</dbReference>
<dbReference type="FunFam" id="3.40.50.620:FF:000063">
    <property type="entry name" value="Isoleucine--tRNA ligase"/>
    <property type="match status" value="1"/>
</dbReference>
<keyword evidence="7" id="KW-0479">Metal-binding</keyword>
<evidence type="ECO:0000256" key="1">
    <source>
        <dbReference type="ARBA" id="ARBA00001947"/>
    </source>
</evidence>
<dbReference type="SUPFAM" id="SSF47323">
    <property type="entry name" value="Anticodon-binding domain of a subclass of class I aminoacyl-tRNA synthetases"/>
    <property type="match status" value="1"/>
</dbReference>
<evidence type="ECO:0000256" key="6">
    <source>
        <dbReference type="ARBA" id="ARBA00022598"/>
    </source>
</evidence>
<dbReference type="InterPro" id="IPR009080">
    <property type="entry name" value="tRNAsynth_Ia_anticodon-bd"/>
</dbReference>
<dbReference type="GO" id="GO:0004822">
    <property type="term" value="F:isoleucine-tRNA ligase activity"/>
    <property type="evidence" value="ECO:0007669"/>
    <property type="project" value="UniProtKB-UniRule"/>
</dbReference>
<keyword evidence="11" id="KW-0648">Protein biosynthesis</keyword>
<dbReference type="NCBIfam" id="TIGR00392">
    <property type="entry name" value="ileS"/>
    <property type="match status" value="1"/>
</dbReference>
<dbReference type="InterPro" id="IPR013155">
    <property type="entry name" value="M/V/L/I-tRNA-synth_anticd-bd"/>
</dbReference>
<dbReference type="Pfam" id="PF08264">
    <property type="entry name" value="Anticodon_1"/>
    <property type="match status" value="1"/>
</dbReference>
<dbReference type="EMBL" id="CP064981">
    <property type="protein sequence ID" value="QQR92396.1"/>
    <property type="molecule type" value="Genomic_DNA"/>
</dbReference>
<dbReference type="GO" id="GO:0005524">
    <property type="term" value="F:ATP binding"/>
    <property type="evidence" value="ECO:0007669"/>
    <property type="project" value="UniProtKB-KW"/>
</dbReference>
<evidence type="ECO:0000259" key="16">
    <source>
        <dbReference type="Pfam" id="PF00133"/>
    </source>
</evidence>
<dbReference type="InterPro" id="IPR023586">
    <property type="entry name" value="Ile-tRNA-ligase_type2"/>
</dbReference>
<evidence type="ECO:0000256" key="3">
    <source>
        <dbReference type="ARBA" id="ARBA00011245"/>
    </source>
</evidence>
<gene>
    <name evidence="18" type="ORF">IPJ89_04545</name>
</gene>
<sequence length="987" mass="113543">MHSLHPSTGKAPLPRNYDFKALEERAQQTWKSHRVIEKSIAYDKEKELFAFLEGPPTANAPPALHHTEMRVIKDVVCRYQFMQGKTVPRKGGWDTHGLPVEVQVEKKLGLKDKKAIEAFGVEKFVEMCRADVFTFIQEWDRFTEKLAYWVDLENPYITYDNNYIESIWWSLKELHNRGFLYEGHRPSPFCTRCQTSLSSHEVAQGYKTTTDQTVVVKFQSKKNPKRFLLAWTTTPWTLPGNIALAVHPSTDYAIVEHEGNEYVLAKDLVEKNFTPHTKIKHIVKGKELEGEKYTPLFDTYSEKMQHAKEKHWEITTGEFVTTTDGTGIVHIAPGFGEDDYTTAKEKGFAFVQHVKEDGTFVEELESLGLAGKKAMQSNKEIVALLKEKDLVFKELPYEHEYPFCWRCNTPLMYYAMKSWQIAVSKIRHKLVENNAHIHWEPEHIKEGRFGEWLLNLKDWNLSRKRYWGTPLPVWKCTNAKCGHVEVIGSVKELREKGKNVHADATIDLHKPQMDLVTMECAKCKHEMKREPYVIDVWYDSGAAPFAQLHYPFENKELFDAYFPYAYIAEAIDQTRGWFYSLHALGVLLFDRNAVQSIVCGGHLLDSKGEKMSKSKGNVINPWEVFEKYGVDALRMQMCLTPAGDPKRIGMDSFKESVQPMLTILWNSLQFALPLLEEGKKMSTTGNPPALRKEDQWILSRLADTHEQVTQGMENYWFHQATRALLQFVNVDLSRNYIKMVRDRAKENDAAVAYVFYQTFYTLSKLLAPLAPYVSEAVYEAVGGEEKSVHLSAWPKSLPFRRDEELEKAMQVAQEVIASALSLREKAKMPVRWPLATLSIRTNKGEIVSGLQQMEEIVLQQLNVKQLTFNQKTFEHGMVLPMDGEGMLSLDMTLTPQLEAEGFARELTRKVQELRKQAKTNPGDLIEVHCICSRHLQHTLEGQLQDMKEKVRALEWVYVGELKGTPLAHVEEQIRDEKVALGIYPSKQ</sequence>
<evidence type="ECO:0000256" key="13">
    <source>
        <dbReference type="ARBA" id="ARBA00025217"/>
    </source>
</evidence>
<comment type="function">
    <text evidence="13">Catalyzes the attachment of isoleucine to tRNA(Ile). As IleRS can inadvertently accommodate and process structurally similar amino acids such as valine, to avoid such errors it has two additional distinct tRNA(Ile)-dependent editing activities. One activity is designated as 'pretransfer' editing and involves the hydrolysis of activated Val-AMP. The other activity is designated 'posttransfer' editing and involves deacylation of mischarged Val-tRNA(Ile).</text>
</comment>
<comment type="subcellular location">
    <subcellularLocation>
        <location evidence="2">Cytoplasm</location>
    </subcellularLocation>
</comment>
<proteinExistence type="predicted"/>
<keyword evidence="10" id="KW-0067">ATP-binding</keyword>
<evidence type="ECO:0000256" key="7">
    <source>
        <dbReference type="ARBA" id="ARBA00022723"/>
    </source>
</evidence>
<dbReference type="FunFam" id="3.40.50.620:FF:000075">
    <property type="entry name" value="Isoleucine--tRNA ligase"/>
    <property type="match status" value="1"/>
</dbReference>
<evidence type="ECO:0000256" key="9">
    <source>
        <dbReference type="ARBA" id="ARBA00022833"/>
    </source>
</evidence>
<dbReference type="PANTHER" id="PTHR42780:SF1">
    <property type="entry name" value="ISOLEUCINE--TRNA LIGASE, CYTOPLASMIC"/>
    <property type="match status" value="1"/>
</dbReference>
<comment type="catalytic activity">
    <reaction evidence="14">
        <text>tRNA(Ile) + L-isoleucine + ATP = L-isoleucyl-tRNA(Ile) + AMP + diphosphate</text>
        <dbReference type="Rhea" id="RHEA:11060"/>
        <dbReference type="Rhea" id="RHEA-COMP:9666"/>
        <dbReference type="Rhea" id="RHEA-COMP:9695"/>
        <dbReference type="ChEBI" id="CHEBI:30616"/>
        <dbReference type="ChEBI" id="CHEBI:33019"/>
        <dbReference type="ChEBI" id="CHEBI:58045"/>
        <dbReference type="ChEBI" id="CHEBI:78442"/>
        <dbReference type="ChEBI" id="CHEBI:78528"/>
        <dbReference type="ChEBI" id="CHEBI:456215"/>
        <dbReference type="EC" id="6.1.1.5"/>
    </reaction>
</comment>
<evidence type="ECO:0000256" key="14">
    <source>
        <dbReference type="ARBA" id="ARBA00048359"/>
    </source>
</evidence>
<dbReference type="Proteomes" id="UP000596004">
    <property type="component" value="Chromosome"/>
</dbReference>
<feature type="domain" description="Aminoacyl-tRNA synthetase class Ia" evidence="16">
    <location>
        <begin position="27"/>
        <end position="643"/>
    </location>
</feature>
<feature type="domain" description="Methionyl/Valyl/Leucyl/Isoleucyl-tRNA synthetase anticodon-binding" evidence="17">
    <location>
        <begin position="694"/>
        <end position="834"/>
    </location>
</feature>
<organism evidence="18">
    <name type="scientific">Candidatus Iainarchaeum sp</name>
    <dbReference type="NCBI Taxonomy" id="3101447"/>
    <lineage>
        <taxon>Archaea</taxon>
        <taxon>Candidatus Iainarchaeota</taxon>
        <taxon>Candidatus Iainarchaeia</taxon>
        <taxon>Candidatus Iainarchaeales</taxon>
        <taxon>Candidatus Iainarchaeaceae</taxon>
        <taxon>Candidatus Iainarchaeum</taxon>
    </lineage>
</organism>
<dbReference type="InterPro" id="IPR009008">
    <property type="entry name" value="Val/Leu/Ile-tRNA-synth_edit"/>
</dbReference>
<evidence type="ECO:0000256" key="12">
    <source>
        <dbReference type="ARBA" id="ARBA00023146"/>
    </source>
</evidence>
<dbReference type="InterPro" id="IPR014729">
    <property type="entry name" value="Rossmann-like_a/b/a_fold"/>
</dbReference>
<dbReference type="InterPro" id="IPR002301">
    <property type="entry name" value="Ile-tRNA-ligase"/>
</dbReference>
<keyword evidence="12" id="KW-0030">Aminoacyl-tRNA synthetase</keyword>
<dbReference type="SUPFAM" id="SSF50677">
    <property type="entry name" value="ValRS/IleRS/LeuRS editing domain"/>
    <property type="match status" value="1"/>
</dbReference>
<evidence type="ECO:0000256" key="4">
    <source>
        <dbReference type="ARBA" id="ARBA00013165"/>
    </source>
</evidence>